<keyword evidence="4" id="KW-0812">Transmembrane</keyword>
<reference evidence="18" key="3">
    <citation type="submission" date="2015-04" db="EMBL/GenBank/DDBJ databases">
        <authorList>
            <consortium name="FlyBase"/>
        </authorList>
    </citation>
    <scope>NUCLEOTIDE SEQUENCE</scope>
    <source>
        <strain evidence="18">W501</strain>
    </source>
</reference>
<keyword evidence="10 13" id="KW-0675">Receptor</keyword>
<keyword evidence="12 13" id="KW-0393">Immunoglobulin domain</keyword>
<feature type="domain" description="Death" evidence="15">
    <location>
        <begin position="886"/>
        <end position="959"/>
    </location>
</feature>
<dbReference type="PANTHER" id="PTHR12582:SF47">
    <property type="entry name" value="NETRIN RECEPTOR UNC-5"/>
    <property type="match status" value="1"/>
</dbReference>
<feature type="region of interest" description="Disordered" evidence="14">
    <location>
        <begin position="73"/>
        <end position="100"/>
    </location>
</feature>
<reference evidence="18" key="1">
    <citation type="journal article" date="2013" name="Genome Res.">
        <title>A second-generation assembly of the Drosophila simulans genome provides new insights into patterns of lineage-specific divergence.</title>
        <authorList>
            <person name="Hu T.T."/>
            <person name="Eisen M.B."/>
            <person name="Thornton K.R."/>
            <person name="Andolfatto P."/>
        </authorList>
    </citation>
    <scope>NUCLEOTIDE SEQUENCE [LARGE SCALE GENOMIC DNA]</scope>
    <source>
        <strain evidence="18">W501</strain>
    </source>
</reference>
<dbReference type="SMART" id="SM00005">
    <property type="entry name" value="DEATH"/>
    <property type="match status" value="1"/>
</dbReference>
<organism evidence="18">
    <name type="scientific">Drosophila simulans</name>
    <name type="common">Fruit fly</name>
    <dbReference type="NCBI Taxonomy" id="7240"/>
    <lineage>
        <taxon>Eukaryota</taxon>
        <taxon>Metazoa</taxon>
        <taxon>Ecdysozoa</taxon>
        <taxon>Arthropoda</taxon>
        <taxon>Hexapoda</taxon>
        <taxon>Insecta</taxon>
        <taxon>Pterygota</taxon>
        <taxon>Neoptera</taxon>
        <taxon>Endopterygota</taxon>
        <taxon>Diptera</taxon>
        <taxon>Brachycera</taxon>
        <taxon>Muscomorpha</taxon>
        <taxon>Ephydroidea</taxon>
        <taxon>Drosophilidae</taxon>
        <taxon>Drosophila</taxon>
        <taxon>Sophophora</taxon>
    </lineage>
</organism>
<dbReference type="InterPro" id="IPR036383">
    <property type="entry name" value="TSP1_rpt_sf"/>
</dbReference>
<accession>A0A0J9RDG8</accession>
<dbReference type="InterPro" id="IPR036179">
    <property type="entry name" value="Ig-like_dom_sf"/>
</dbReference>
<sequence>MAVINKAGNVIALLLVKLQLILLFTLSVSGELPQLDYGSLSASLEEDAIDPLTAMAPFANSLVTEESAPHKNNAELLGNSSEDENARPQQGSSGLGSSGAAGGSGILLEEFNSGKLSPGEASNTLPIFLIEPESVFVVKNRPAVLKCKASHSLQVIFKCSGSSQPPPSTHETHVDPHTGVNMEEVTATIHRDLVDEFFGDGPFKCECHAWSSRGVVKSQAATVHIAYIRKSFNQSPTSLRLELGSRAELRCEPPGGFPEPKLTWHKNNAVITADSEPGITVSAGTLIFRQVALQHMANYSCSAENIAGRRVSDSAVLIVYVNGGWSTWSPWRECKCAGKPSQGRKRSRTCNNPMPLNGGAQCPGPQIQKSADCAACPEDTQIVSPDGFDISSSKRNFDWTLYLGLAFITAVCFAFGTALICCARRGIRTNPHYNMARSVMDADYMPGVVEKKEMRMHIEASNMGYDYVNPGHRYLPGEHIMGMGIGCGGVTEHHYDVPNLSANYTNPIDHLSVDYLSETGESSTADTSNSTFDMNGKLSILNASKSSTYELLGSAGGQLRLYGGELLLFVPEHAIGKHVKKHVSLLLLSDECSRVSCATESSILCSSVVHSAPRNYSFVKPVILKIPHCLVAPEQWHVHIYHADSEHDELSVNWRRAVSVGEETINTPMFVQLEATHVFIMTEQLGHFTVVAEPRIQQPSIKMKLLAFSQHTPPSNANCSLRIYVVKDFPNSRDICANVEAKLGGSFLGESQVFAFTLNSRNLNIRVRSADVEAAAPYEHAIPYQHILSNNSILHCEFSLRRQDQNTLCVDFGQGSEDDYYTFNIPAHSMSGSAEELASTTNTTISIDRQGNYVNESCVMDFVQLPHATKRLICSALDPPRADERDWRLLAKKLNTDRYIAYFATKASPTEQILNLWECRANSSPGSSSNSVSHTIMALLLTLKEMGRQDVLDIIVETIGPLWI</sequence>
<dbReference type="Pfam" id="PF17217">
    <property type="entry name" value="UPA"/>
    <property type="match status" value="1"/>
</dbReference>
<evidence type="ECO:0000256" key="3">
    <source>
        <dbReference type="ARBA" id="ARBA00022473"/>
    </source>
</evidence>
<dbReference type="Pfam" id="PF13927">
    <property type="entry name" value="Ig_3"/>
    <property type="match status" value="1"/>
</dbReference>
<dbReference type="Bgee" id="FBgn0182867">
    <property type="expression patterns" value="Expressed in embryo and 3 other cell types or tissues"/>
</dbReference>
<dbReference type="Pfam" id="PF00791">
    <property type="entry name" value="ZU5"/>
    <property type="match status" value="1"/>
</dbReference>
<dbReference type="SMART" id="SM00409">
    <property type="entry name" value="IG"/>
    <property type="match status" value="2"/>
</dbReference>
<keyword evidence="7" id="KW-1133">Transmembrane helix</keyword>
<evidence type="ECO:0000256" key="11">
    <source>
        <dbReference type="ARBA" id="ARBA00023180"/>
    </source>
</evidence>
<dbReference type="InterPro" id="IPR000884">
    <property type="entry name" value="TSP1_rpt"/>
</dbReference>
<dbReference type="FunFam" id="2.60.220.30:FF:000015">
    <property type="entry name" value="Unc-5, isoform B"/>
    <property type="match status" value="1"/>
</dbReference>
<dbReference type="SUPFAM" id="SSF48726">
    <property type="entry name" value="Immunoglobulin"/>
    <property type="match status" value="1"/>
</dbReference>
<dbReference type="InterPro" id="IPR000906">
    <property type="entry name" value="ZU5_dom"/>
</dbReference>
<dbReference type="InterPro" id="IPR057755">
    <property type="entry name" value="UNC5A-D-like_N"/>
</dbReference>
<comment type="similarity">
    <text evidence="2 13">Belongs to the unc-5 family.</text>
</comment>
<evidence type="ECO:0000256" key="8">
    <source>
        <dbReference type="ARBA" id="ARBA00023136"/>
    </source>
</evidence>
<evidence type="ECO:0000256" key="1">
    <source>
        <dbReference type="ARBA" id="ARBA00004479"/>
    </source>
</evidence>
<dbReference type="InterPro" id="IPR000488">
    <property type="entry name" value="Death_dom"/>
</dbReference>
<evidence type="ECO:0000313" key="18">
    <source>
        <dbReference type="EMBL" id="KMY93976.1"/>
    </source>
</evidence>
<comment type="subcellular location">
    <subcellularLocation>
        <location evidence="13">Cell membrane</location>
        <topology evidence="13">Single-pass type I membrane protein</topology>
    </subcellularLocation>
    <subcellularLocation>
        <location evidence="1">Membrane</location>
        <topology evidence="1">Single-pass type I membrane protein</topology>
    </subcellularLocation>
</comment>
<dbReference type="PROSITE" id="PS50835">
    <property type="entry name" value="IG_LIKE"/>
    <property type="match status" value="1"/>
</dbReference>
<dbReference type="SUPFAM" id="SSF47986">
    <property type="entry name" value="DEATH domain"/>
    <property type="match status" value="1"/>
</dbReference>
<keyword evidence="8" id="KW-0472">Membrane</keyword>
<dbReference type="InterPro" id="IPR011029">
    <property type="entry name" value="DEATH-like_dom_sf"/>
</dbReference>
<dbReference type="AlphaFoldDB" id="A0A0J9RDG8"/>
<dbReference type="CDD" id="cd08781">
    <property type="entry name" value="Death_UNC5-like"/>
    <property type="match status" value="1"/>
</dbReference>
<dbReference type="PROSITE" id="PS50092">
    <property type="entry name" value="TSP1"/>
    <property type="match status" value="1"/>
</dbReference>
<feature type="signal peptide" evidence="13">
    <location>
        <begin position="1"/>
        <end position="30"/>
    </location>
</feature>
<evidence type="ECO:0000259" key="15">
    <source>
        <dbReference type="PROSITE" id="PS50017"/>
    </source>
</evidence>
<feature type="domain" description="ZU5" evidence="17">
    <location>
        <begin position="546"/>
        <end position="694"/>
    </location>
</feature>
<keyword evidence="5 13" id="KW-0732">Signal</keyword>
<keyword evidence="3 13" id="KW-0217">Developmental protein</keyword>
<feature type="chain" id="PRO_5025098951" description="Netrin receptor UNC5" evidence="13">
    <location>
        <begin position="31"/>
        <end position="964"/>
    </location>
</feature>
<evidence type="ECO:0000256" key="2">
    <source>
        <dbReference type="ARBA" id="ARBA00009844"/>
    </source>
</evidence>
<dbReference type="InterPro" id="IPR013783">
    <property type="entry name" value="Ig-like_fold"/>
</dbReference>
<dbReference type="GO" id="GO:0005042">
    <property type="term" value="F:netrin receptor activity"/>
    <property type="evidence" value="ECO:0007669"/>
    <property type="project" value="UniProtKB-UniRule"/>
</dbReference>
<dbReference type="Gene3D" id="2.60.40.10">
    <property type="entry name" value="Immunoglobulins"/>
    <property type="match status" value="2"/>
</dbReference>
<gene>
    <name evidence="18" type="primary">Dsim\GD11111</name>
    <name evidence="18" type="ORF">Dsimw501_GD11111</name>
</gene>
<evidence type="ECO:0000256" key="9">
    <source>
        <dbReference type="ARBA" id="ARBA00023157"/>
    </source>
</evidence>
<dbReference type="PANTHER" id="PTHR12582">
    <property type="entry name" value="NETRIN RECEPTOR UNC5"/>
    <property type="match status" value="1"/>
</dbReference>
<evidence type="ECO:0000259" key="17">
    <source>
        <dbReference type="PROSITE" id="PS51145"/>
    </source>
</evidence>
<keyword evidence="6" id="KW-0677">Repeat</keyword>
<dbReference type="Gene3D" id="2.20.100.10">
    <property type="entry name" value="Thrombospondin type-1 (TSP1) repeat"/>
    <property type="match status" value="1"/>
</dbReference>
<dbReference type="SMART" id="SM00408">
    <property type="entry name" value="IGc2"/>
    <property type="match status" value="1"/>
</dbReference>
<evidence type="ECO:0000256" key="5">
    <source>
        <dbReference type="ARBA" id="ARBA00022729"/>
    </source>
</evidence>
<dbReference type="SUPFAM" id="SSF82895">
    <property type="entry name" value="TSP-1 type 1 repeat"/>
    <property type="match status" value="1"/>
</dbReference>
<comment type="function">
    <text evidence="13">Receptor for netrin required for axon guidance. Mediates axon repulsion of neuronal growth cones in the developing nervous system upon ligand binding.</text>
</comment>
<dbReference type="InterPro" id="IPR003599">
    <property type="entry name" value="Ig_sub"/>
</dbReference>
<keyword evidence="11" id="KW-0325">Glycoprotein</keyword>
<dbReference type="InterPro" id="IPR037936">
    <property type="entry name" value="UNC5A-D"/>
</dbReference>
<dbReference type="PROSITE" id="PS50017">
    <property type="entry name" value="DEATH_DOMAIN"/>
    <property type="match status" value="1"/>
</dbReference>
<evidence type="ECO:0000259" key="16">
    <source>
        <dbReference type="PROSITE" id="PS50835"/>
    </source>
</evidence>
<dbReference type="FunFam" id="2.20.100.10:FF:000021">
    <property type="entry name" value="semaphorin-5B isoform X1"/>
    <property type="match status" value="1"/>
</dbReference>
<dbReference type="Gene3D" id="2.60.220.30">
    <property type="match status" value="1"/>
</dbReference>
<evidence type="ECO:0000256" key="12">
    <source>
        <dbReference type="ARBA" id="ARBA00023319"/>
    </source>
</evidence>
<dbReference type="InterPro" id="IPR007110">
    <property type="entry name" value="Ig-like_dom"/>
</dbReference>
<evidence type="ECO:0000256" key="6">
    <source>
        <dbReference type="ARBA" id="ARBA00022737"/>
    </source>
</evidence>
<dbReference type="Gene3D" id="1.10.533.10">
    <property type="entry name" value="Death Domain, Fas"/>
    <property type="match status" value="1"/>
</dbReference>
<dbReference type="FunFam" id="2.60.40.10:FF:000037">
    <property type="entry name" value="Unc-5 netrin receptor C"/>
    <property type="match status" value="1"/>
</dbReference>
<evidence type="ECO:0000256" key="13">
    <source>
        <dbReference type="RuleBase" id="RU367033"/>
    </source>
</evidence>
<protein>
    <recommendedName>
        <fullName evidence="13">Netrin receptor UNC5</fullName>
    </recommendedName>
</protein>
<dbReference type="GO" id="GO:0005886">
    <property type="term" value="C:plasma membrane"/>
    <property type="evidence" value="ECO:0007669"/>
    <property type="project" value="UniProtKB-SubCell"/>
</dbReference>
<keyword evidence="9" id="KW-1015">Disulfide bond</keyword>
<dbReference type="InterPro" id="IPR003598">
    <property type="entry name" value="Ig_sub2"/>
</dbReference>
<dbReference type="PROSITE" id="PS51145">
    <property type="entry name" value="ZU5"/>
    <property type="match status" value="1"/>
</dbReference>
<evidence type="ECO:0000256" key="4">
    <source>
        <dbReference type="ARBA" id="ARBA00022692"/>
    </source>
</evidence>
<evidence type="ECO:0000256" key="14">
    <source>
        <dbReference type="SAM" id="MobiDB-lite"/>
    </source>
</evidence>
<proteinExistence type="inferred from homology"/>
<feature type="domain" description="Ig-like" evidence="16">
    <location>
        <begin position="230"/>
        <end position="312"/>
    </location>
</feature>
<evidence type="ECO:0000256" key="7">
    <source>
        <dbReference type="ARBA" id="ARBA00022989"/>
    </source>
</evidence>
<dbReference type="OrthoDB" id="5973910at2759"/>
<dbReference type="GO" id="GO:0008045">
    <property type="term" value="P:motor neuron axon guidance"/>
    <property type="evidence" value="ECO:0007669"/>
    <property type="project" value="TreeGrafter"/>
</dbReference>
<dbReference type="Proteomes" id="UP000035880">
    <property type="component" value="Chromosome 2R"/>
</dbReference>
<dbReference type="InterPro" id="IPR033772">
    <property type="entry name" value="UPA"/>
</dbReference>
<dbReference type="Pfam" id="PF25609">
    <property type="entry name" value="Unc5_NetrinR_N"/>
    <property type="match status" value="1"/>
</dbReference>
<evidence type="ECO:0000256" key="10">
    <source>
        <dbReference type="ARBA" id="ARBA00023170"/>
    </source>
</evidence>
<name>A0A0J9RDG8_DROSI</name>
<reference evidence="18" key="2">
    <citation type="submission" date="2014-06" db="EMBL/GenBank/DDBJ databases">
        <authorList>
            <person name="Hu T."/>
            <person name="Eisen M.B."/>
            <person name="Thornton K.R."/>
            <person name="Andolfatto P."/>
        </authorList>
    </citation>
    <scope>NUCLEOTIDE SEQUENCE</scope>
    <source>
        <strain evidence="18">W501</strain>
    </source>
</reference>
<dbReference type="SMART" id="SM00218">
    <property type="entry name" value="ZU5"/>
    <property type="match status" value="1"/>
</dbReference>
<dbReference type="Pfam" id="PF00531">
    <property type="entry name" value="Death"/>
    <property type="match status" value="1"/>
</dbReference>
<dbReference type="EMBL" id="CM002911">
    <property type="protein sequence ID" value="KMY93976.1"/>
    <property type="molecule type" value="Genomic_DNA"/>
</dbReference>